<evidence type="ECO:0000313" key="3">
    <source>
        <dbReference type="Proteomes" id="UP000237686"/>
    </source>
</evidence>
<keyword evidence="1" id="KW-0812">Transmembrane</keyword>
<evidence type="ECO:0000256" key="1">
    <source>
        <dbReference type="SAM" id="Phobius"/>
    </source>
</evidence>
<evidence type="ECO:0000313" key="2">
    <source>
        <dbReference type="EMBL" id="PRF21295.1"/>
    </source>
</evidence>
<accession>A0A8E2UQQ7</accession>
<feature type="transmembrane region" description="Helical" evidence="1">
    <location>
        <begin position="40"/>
        <end position="60"/>
    </location>
</feature>
<proteinExistence type="predicted"/>
<dbReference type="EMBL" id="PVFZ01000052">
    <property type="protein sequence ID" value="PRF21295.1"/>
    <property type="molecule type" value="Genomic_DNA"/>
</dbReference>
<sequence length="188" mass="20996">MNSAKPKKDEWQIVDGRQMMKSFVTLSRVSQFMKRRVPQVFVIWAAVAVMLRTSLFISAFNEFGRSFTSPFLAVGSIDTGQPVDITSVFLIGFAAILVDVIFIIVLYLCIKLSRRSGRGRPVKIEQWAARFSGKISDEVSSILTHCSAATLVLLIGKWQAIHGTQVLPWLVAVAAFMFVFGAICYREN</sequence>
<dbReference type="RefSeq" id="WP_105767971.1">
    <property type="nucleotide sequence ID" value="NZ_CP090714.1"/>
</dbReference>
<protein>
    <submittedName>
        <fullName evidence="2">Uncharacterized protein</fullName>
    </submittedName>
</protein>
<comment type="caution">
    <text evidence="2">The sequence shown here is derived from an EMBL/GenBank/DDBJ whole genome shotgun (WGS) entry which is preliminary data.</text>
</comment>
<keyword evidence="1" id="KW-1133">Transmembrane helix</keyword>
<reference evidence="2 3" key="1">
    <citation type="submission" date="2018-03" db="EMBL/GenBank/DDBJ databases">
        <authorList>
            <person name="Nguyen K."/>
            <person name="Fouts D."/>
            <person name="Sutton G."/>
        </authorList>
    </citation>
    <scope>NUCLEOTIDE SEQUENCE [LARGE SCALE GENOMIC DNA]</scope>
    <source>
        <strain evidence="2 3">AU17135</strain>
    </source>
</reference>
<feature type="transmembrane region" description="Helical" evidence="1">
    <location>
        <begin position="166"/>
        <end position="185"/>
    </location>
</feature>
<dbReference type="AlphaFoldDB" id="A0A8E2UQQ7"/>
<feature type="transmembrane region" description="Helical" evidence="1">
    <location>
        <begin position="139"/>
        <end position="160"/>
    </location>
</feature>
<name>A0A8E2UQQ7_9BURK</name>
<feature type="transmembrane region" description="Helical" evidence="1">
    <location>
        <begin position="88"/>
        <end position="110"/>
    </location>
</feature>
<dbReference type="Proteomes" id="UP000237686">
    <property type="component" value="Unassembled WGS sequence"/>
</dbReference>
<keyword evidence="1" id="KW-0472">Membrane</keyword>
<organism evidence="2 3">
    <name type="scientific">Burkholderia multivorans</name>
    <dbReference type="NCBI Taxonomy" id="87883"/>
    <lineage>
        <taxon>Bacteria</taxon>
        <taxon>Pseudomonadati</taxon>
        <taxon>Pseudomonadota</taxon>
        <taxon>Betaproteobacteria</taxon>
        <taxon>Burkholderiales</taxon>
        <taxon>Burkholderiaceae</taxon>
        <taxon>Burkholderia</taxon>
        <taxon>Burkholderia cepacia complex</taxon>
    </lineage>
</organism>
<gene>
    <name evidence="2" type="ORF">C6P98_19050</name>
</gene>